<dbReference type="InterPro" id="IPR030678">
    <property type="entry name" value="Peptide/Ni-bd"/>
</dbReference>
<reference evidence="4 5" key="1">
    <citation type="submission" date="2017-04" db="EMBL/GenBank/DDBJ databases">
        <authorList>
            <person name="Afonso C.L."/>
            <person name="Miller P.J."/>
            <person name="Scott M.A."/>
            <person name="Spackman E."/>
            <person name="Goraichik I."/>
            <person name="Dimitrov K.M."/>
            <person name="Suarez D.L."/>
            <person name="Swayne D.E."/>
        </authorList>
    </citation>
    <scope>NUCLEOTIDE SEQUENCE [LARGE SCALE GENOMIC DNA]</scope>
    <source>
        <strain evidence="4 5">USBA 355</strain>
    </source>
</reference>
<dbReference type="InterPro" id="IPR000914">
    <property type="entry name" value="SBP_5_dom"/>
</dbReference>
<dbReference type="Gene3D" id="3.10.105.10">
    <property type="entry name" value="Dipeptide-binding Protein, Domain 3"/>
    <property type="match status" value="1"/>
</dbReference>
<dbReference type="GO" id="GO:0030288">
    <property type="term" value="C:outer membrane-bounded periplasmic space"/>
    <property type="evidence" value="ECO:0007669"/>
    <property type="project" value="UniProtKB-ARBA"/>
</dbReference>
<evidence type="ECO:0000256" key="2">
    <source>
        <dbReference type="ARBA" id="ARBA00005695"/>
    </source>
</evidence>
<evidence type="ECO:0000313" key="4">
    <source>
        <dbReference type="EMBL" id="SME99242.1"/>
    </source>
</evidence>
<organism evidence="4 5">
    <name type="scientific">Tistlia consotensis USBA 355</name>
    <dbReference type="NCBI Taxonomy" id="560819"/>
    <lineage>
        <taxon>Bacteria</taxon>
        <taxon>Pseudomonadati</taxon>
        <taxon>Pseudomonadota</taxon>
        <taxon>Alphaproteobacteria</taxon>
        <taxon>Rhodospirillales</taxon>
        <taxon>Rhodovibrionaceae</taxon>
        <taxon>Tistlia</taxon>
    </lineage>
</organism>
<dbReference type="Gene3D" id="3.40.190.10">
    <property type="entry name" value="Periplasmic binding protein-like II"/>
    <property type="match status" value="1"/>
</dbReference>
<dbReference type="GO" id="GO:0043190">
    <property type="term" value="C:ATP-binding cassette (ABC) transporter complex"/>
    <property type="evidence" value="ECO:0007669"/>
    <property type="project" value="InterPro"/>
</dbReference>
<dbReference type="PIRSF" id="PIRSF002741">
    <property type="entry name" value="MppA"/>
    <property type="match status" value="1"/>
</dbReference>
<sequence>MNRKFEMNRRQVLVAGAALGLGAALPSRLRAATPKQGGHFRIGIADFSTSDSLDPTLYDTKMQMNLWWQLRNNLIEVGPGGVLVPELALSWEPSTDARTWTIKLRQGVEFHDGRPFTAADAVYSLNLHRAPDTTSSSKPLLASISELKAVGRYELRVELSEPNVDFPPVLGSNDLNMVPDGEKDFSKGIGTGGYILENFEPGQRSLVKRNPNYWKEGRAHFDSVEMIGMSDANARITALTTGDVDAINSVDLKLAGRLASQGSVQVLSTPSKSHYGFAMRMDTPPFDSLDMRLALKYAIDREAILKTVVLGYGALGNDQPINGAYPLFDPSTEKRSYDPDKARFHFKKSGYDGGPIAVHVSDTPFAGAVDTAQLYLEHAKKAGIALQLVREPQDGYWSNVWAVKPFFATRWSGRPSENIMFTTAYSKEALKTGWNETHMSDDRLDELLRLGRQELDAQKRREIYGELQSIVHDRGGLVAPVFANFVDGASAKVGMGERGSDWDLDGARAAERWWFA</sequence>
<dbReference type="SUPFAM" id="SSF53850">
    <property type="entry name" value="Periplasmic binding protein-like II"/>
    <property type="match status" value="1"/>
</dbReference>
<accession>A0A1Y6BA00</accession>
<dbReference type="GO" id="GO:1904680">
    <property type="term" value="F:peptide transmembrane transporter activity"/>
    <property type="evidence" value="ECO:0007669"/>
    <property type="project" value="TreeGrafter"/>
</dbReference>
<dbReference type="PANTHER" id="PTHR30290">
    <property type="entry name" value="PERIPLASMIC BINDING COMPONENT OF ABC TRANSPORTER"/>
    <property type="match status" value="1"/>
</dbReference>
<gene>
    <name evidence="4" type="ORF">SAMN05428998_102257</name>
</gene>
<dbReference type="PROSITE" id="PS51318">
    <property type="entry name" value="TAT"/>
    <property type="match status" value="1"/>
</dbReference>
<dbReference type="EMBL" id="FWZX01000002">
    <property type="protein sequence ID" value="SME99242.1"/>
    <property type="molecule type" value="Genomic_DNA"/>
</dbReference>
<dbReference type="AlphaFoldDB" id="A0A1Y6BA00"/>
<dbReference type="RefSeq" id="WP_085121326.1">
    <property type="nucleotide sequence ID" value="NZ_FWZX01000002.1"/>
</dbReference>
<name>A0A1Y6BA00_9PROT</name>
<comment type="similarity">
    <text evidence="2">Belongs to the bacterial solute-binding protein 5 family.</text>
</comment>
<evidence type="ECO:0000256" key="1">
    <source>
        <dbReference type="ARBA" id="ARBA00004418"/>
    </source>
</evidence>
<comment type="subcellular location">
    <subcellularLocation>
        <location evidence="1">Periplasm</location>
    </subcellularLocation>
</comment>
<dbReference type="Gene3D" id="3.90.76.10">
    <property type="entry name" value="Dipeptide-binding Protein, Domain 1"/>
    <property type="match status" value="1"/>
</dbReference>
<protein>
    <submittedName>
        <fullName evidence="4">Peptide/nickel transport system substrate-binding protein</fullName>
    </submittedName>
</protein>
<dbReference type="Pfam" id="PF00496">
    <property type="entry name" value="SBP_bac_5"/>
    <property type="match status" value="1"/>
</dbReference>
<evidence type="ECO:0000313" key="5">
    <source>
        <dbReference type="Proteomes" id="UP000192917"/>
    </source>
</evidence>
<dbReference type="GO" id="GO:0015833">
    <property type="term" value="P:peptide transport"/>
    <property type="evidence" value="ECO:0007669"/>
    <property type="project" value="TreeGrafter"/>
</dbReference>
<dbReference type="InterPro" id="IPR006311">
    <property type="entry name" value="TAT_signal"/>
</dbReference>
<dbReference type="STRING" id="560819.SAMN05428998_102257"/>
<dbReference type="CDD" id="cd08503">
    <property type="entry name" value="PBP2_NikA_DppA_OppA_like_17"/>
    <property type="match status" value="1"/>
</dbReference>
<dbReference type="Proteomes" id="UP000192917">
    <property type="component" value="Unassembled WGS sequence"/>
</dbReference>
<keyword evidence="5" id="KW-1185">Reference proteome</keyword>
<dbReference type="InterPro" id="IPR039424">
    <property type="entry name" value="SBP_5"/>
</dbReference>
<evidence type="ECO:0000259" key="3">
    <source>
        <dbReference type="Pfam" id="PF00496"/>
    </source>
</evidence>
<proteinExistence type="inferred from homology"/>
<feature type="domain" description="Solute-binding protein family 5" evidence="3">
    <location>
        <begin position="83"/>
        <end position="426"/>
    </location>
</feature>